<proteinExistence type="predicted"/>
<reference evidence="1 4" key="2">
    <citation type="submission" date="2024-12" db="EMBL/GenBank/DDBJ databases">
        <title>C001-4G Acinetobacter sp. assembled genome.</title>
        <authorList>
            <person name="D'Arcy K."/>
            <person name="Kingdon A.D.H."/>
            <person name="Breen A."/>
            <person name="Mckeown C."/>
            <person name="Allman E."/>
            <person name="Sharma P."/>
            <person name="Mcleman A."/>
            <person name="Roberts A.P."/>
        </authorList>
    </citation>
    <scope>NUCLEOTIDE SEQUENCE [LARGE SCALE GENOMIC DNA]</scope>
    <source>
        <strain evidence="1 4">C1-4G</strain>
    </source>
</reference>
<name>A0A1C4GT79_9GAMM</name>
<gene>
    <name evidence="1" type="ORF">ACKVE0_00030</name>
    <name evidence="2" type="ORF">GA0116959_1046</name>
</gene>
<evidence type="ECO:0000313" key="3">
    <source>
        <dbReference type="Proteomes" id="UP000243661"/>
    </source>
</evidence>
<dbReference type="RefSeq" id="WP_053579549.1">
    <property type="nucleotide sequence ID" value="NZ_FMBK01000004.1"/>
</dbReference>
<dbReference type="AlphaFoldDB" id="A0A1C4GT79"/>
<evidence type="ECO:0000313" key="4">
    <source>
        <dbReference type="Proteomes" id="UP001632339"/>
    </source>
</evidence>
<evidence type="ECO:0000313" key="1">
    <source>
        <dbReference type="EMBL" id="MFN0295941.1"/>
    </source>
</evidence>
<dbReference type="Pfam" id="PF10982">
    <property type="entry name" value="DUF2789"/>
    <property type="match status" value="1"/>
</dbReference>
<dbReference type="EMBL" id="FMBK01000004">
    <property type="protein sequence ID" value="SCC71380.1"/>
    <property type="molecule type" value="Genomic_DNA"/>
</dbReference>
<dbReference type="Proteomes" id="UP001632339">
    <property type="component" value="Unassembled WGS sequence"/>
</dbReference>
<dbReference type="Gene3D" id="1.10.10.1130">
    <property type="entry name" value="Uncharacterised protein PF10982, DUF2789"/>
    <property type="match status" value="1"/>
</dbReference>
<dbReference type="Proteomes" id="UP000243661">
    <property type="component" value="Unassembled WGS sequence"/>
</dbReference>
<organism evidence="2 3">
    <name type="scientific">Acinetobacter albensis</name>
    <dbReference type="NCBI Taxonomy" id="1673609"/>
    <lineage>
        <taxon>Bacteria</taxon>
        <taxon>Pseudomonadati</taxon>
        <taxon>Pseudomonadota</taxon>
        <taxon>Gammaproteobacteria</taxon>
        <taxon>Moraxellales</taxon>
        <taxon>Moraxellaceae</taxon>
        <taxon>Acinetobacter</taxon>
    </lineage>
</organism>
<reference evidence="2 3" key="1">
    <citation type="submission" date="2016-08" db="EMBL/GenBank/DDBJ databases">
        <authorList>
            <person name="Seilhamer J.J."/>
        </authorList>
    </citation>
    <scope>NUCLEOTIDE SEQUENCE [LARGE SCALE GENOMIC DNA]</scope>
    <source>
        <strain evidence="2 3">ANC 4874</strain>
    </source>
</reference>
<accession>A0A1C4GT79</accession>
<dbReference type="InterPro" id="IPR038086">
    <property type="entry name" value="DUF2789_sf"/>
</dbReference>
<evidence type="ECO:0000313" key="2">
    <source>
        <dbReference type="EMBL" id="SCC71380.1"/>
    </source>
</evidence>
<protein>
    <submittedName>
        <fullName evidence="1">DUF2789 family protein</fullName>
    </submittedName>
</protein>
<sequence length="86" mass="10032">MLMNNKPSLELLFSQLGLASSQAAIELFIRTHQLPAHINLHDAPFWTKSQREFLIRYLVEDADEWVMWVDELNQQLHMNASKAHMA</sequence>
<keyword evidence="4" id="KW-1185">Reference proteome</keyword>
<dbReference type="InterPro" id="IPR021250">
    <property type="entry name" value="DUF2789"/>
</dbReference>
<dbReference type="EMBL" id="JBJXCW010000001">
    <property type="protein sequence ID" value="MFN0295941.1"/>
    <property type="molecule type" value="Genomic_DNA"/>
</dbReference>